<dbReference type="PANTHER" id="PTHR43157">
    <property type="entry name" value="PHOSPHATIDYLINOSITOL-GLYCAN BIOSYNTHESIS CLASS F PROTEIN-RELATED"/>
    <property type="match status" value="1"/>
</dbReference>
<dbReference type="PRINTS" id="PR00081">
    <property type="entry name" value="GDHRDH"/>
</dbReference>
<dbReference type="AlphaFoldDB" id="A0A8H5ZD35"/>
<comment type="caution">
    <text evidence="2">The sequence shown here is derived from an EMBL/GenBank/DDBJ whole genome shotgun (WGS) entry which is preliminary data.</text>
</comment>
<gene>
    <name evidence="2" type="ORF">GGP41_009243</name>
</gene>
<evidence type="ECO:0000256" key="1">
    <source>
        <dbReference type="ARBA" id="ARBA00023002"/>
    </source>
</evidence>
<dbReference type="GO" id="GO:0016491">
    <property type="term" value="F:oxidoreductase activity"/>
    <property type="evidence" value="ECO:0007669"/>
    <property type="project" value="UniProtKB-KW"/>
</dbReference>
<dbReference type="InterPro" id="IPR002347">
    <property type="entry name" value="SDR_fam"/>
</dbReference>
<dbReference type="Proteomes" id="UP000624244">
    <property type="component" value="Unassembled WGS sequence"/>
</dbReference>
<dbReference type="PANTHER" id="PTHR43157:SF31">
    <property type="entry name" value="PHOSPHATIDYLINOSITOL-GLYCAN BIOSYNTHESIS CLASS F PROTEIN"/>
    <property type="match status" value="1"/>
</dbReference>
<dbReference type="OMA" id="FRILVNF"/>
<sequence length="339" mass="36457">MATNKSFAAETGGLEIAKAYSSQIIGKTVLITGVSPGGIGEATARAFAHGGASIIIATGRSKTRVESLTKEISADYPSTKFVNVVLDLASLKDVQRAANEILNDRSIEKIDILVNNAGSQFGNAERELTVDGIETHLAANYLGHFLFTKLLLPRLLAAAKVNPPGATRIIPVGSEAAQFSPFRFSNWNFDPDKELAADEKPNWDLITNMTGVPETTNFDAFVAYGQSKTAAPLFAVHLNTLFAKEGIFAFALHPGGVRSTAALAIIEAVPAYDKLFTKTIDQGSSTILMAAADPGLNPEKGVWLEDNQLAEPVTWAVDKEKAERLWKLSEKIITEKLEN</sequence>
<dbReference type="InterPro" id="IPR036291">
    <property type="entry name" value="NAD(P)-bd_dom_sf"/>
</dbReference>
<dbReference type="SUPFAM" id="SSF51735">
    <property type="entry name" value="NAD(P)-binding Rossmann-fold domains"/>
    <property type="match status" value="1"/>
</dbReference>
<reference evidence="2" key="1">
    <citation type="submission" date="2019-11" db="EMBL/GenBank/DDBJ databases">
        <title>Bipolaris sorokiniana Genome sequencing.</title>
        <authorList>
            <person name="Wang H."/>
        </authorList>
    </citation>
    <scope>NUCLEOTIDE SEQUENCE</scope>
</reference>
<dbReference type="Pfam" id="PF00106">
    <property type="entry name" value="adh_short"/>
    <property type="match status" value="1"/>
</dbReference>
<dbReference type="EMBL" id="WNKQ01000012">
    <property type="protein sequence ID" value="KAF5848051.1"/>
    <property type="molecule type" value="Genomic_DNA"/>
</dbReference>
<dbReference type="Gene3D" id="3.40.50.720">
    <property type="entry name" value="NAD(P)-binding Rossmann-like Domain"/>
    <property type="match status" value="1"/>
</dbReference>
<keyword evidence="1" id="KW-0560">Oxidoreductase</keyword>
<organism evidence="2 3">
    <name type="scientific">Cochliobolus sativus</name>
    <name type="common">Common root rot and spot blotch fungus</name>
    <name type="synonym">Bipolaris sorokiniana</name>
    <dbReference type="NCBI Taxonomy" id="45130"/>
    <lineage>
        <taxon>Eukaryota</taxon>
        <taxon>Fungi</taxon>
        <taxon>Dikarya</taxon>
        <taxon>Ascomycota</taxon>
        <taxon>Pezizomycotina</taxon>
        <taxon>Dothideomycetes</taxon>
        <taxon>Pleosporomycetidae</taxon>
        <taxon>Pleosporales</taxon>
        <taxon>Pleosporineae</taxon>
        <taxon>Pleosporaceae</taxon>
        <taxon>Bipolaris</taxon>
    </lineage>
</organism>
<proteinExistence type="predicted"/>
<protein>
    <submittedName>
        <fullName evidence="2">Uncharacterized protein</fullName>
    </submittedName>
</protein>
<name>A0A8H5ZD35_COCSA</name>
<evidence type="ECO:0000313" key="3">
    <source>
        <dbReference type="Proteomes" id="UP000624244"/>
    </source>
</evidence>
<evidence type="ECO:0000313" key="2">
    <source>
        <dbReference type="EMBL" id="KAF5848051.1"/>
    </source>
</evidence>
<accession>A0A8H5ZD35</accession>